<keyword evidence="1 3" id="KW-0238">DNA-binding</keyword>
<evidence type="ECO:0000259" key="2">
    <source>
        <dbReference type="PROSITE" id="PS51740"/>
    </source>
</evidence>
<dbReference type="SUPFAM" id="SSF89447">
    <property type="entry name" value="AbrB/MazE/MraZ-like"/>
    <property type="match status" value="1"/>
</dbReference>
<name>A0A243BJR8_BACTU</name>
<organism evidence="3 4">
    <name type="scientific">Bacillus thuringiensis serovar pingluonsis</name>
    <dbReference type="NCBI Taxonomy" id="180881"/>
    <lineage>
        <taxon>Bacteria</taxon>
        <taxon>Bacillati</taxon>
        <taxon>Bacillota</taxon>
        <taxon>Bacilli</taxon>
        <taxon>Bacillales</taxon>
        <taxon>Bacillaceae</taxon>
        <taxon>Bacillus</taxon>
        <taxon>Bacillus cereus group</taxon>
    </lineage>
</organism>
<dbReference type="EMBL" id="NFDL01000036">
    <property type="protein sequence ID" value="OTY46718.1"/>
    <property type="molecule type" value="Genomic_DNA"/>
</dbReference>
<dbReference type="InterPro" id="IPR037914">
    <property type="entry name" value="SpoVT-AbrB_sf"/>
</dbReference>
<dbReference type="NCBIfam" id="TIGR01439">
    <property type="entry name" value="lp_hng_hel_AbrB"/>
    <property type="match status" value="1"/>
</dbReference>
<dbReference type="SMART" id="SM00966">
    <property type="entry name" value="SpoVT_AbrB"/>
    <property type="match status" value="1"/>
</dbReference>
<dbReference type="InterPro" id="IPR052731">
    <property type="entry name" value="B_subtilis_Trans_State_Reg"/>
</dbReference>
<dbReference type="PROSITE" id="PS51740">
    <property type="entry name" value="SPOVT_ABRB"/>
    <property type="match status" value="1"/>
</dbReference>
<comment type="caution">
    <text evidence="3">The sequence shown here is derived from an EMBL/GenBank/DDBJ whole genome shotgun (WGS) entry which is preliminary data.</text>
</comment>
<dbReference type="InterPro" id="IPR007159">
    <property type="entry name" value="SpoVT-AbrB_dom"/>
</dbReference>
<dbReference type="Gene3D" id="2.10.260.10">
    <property type="match status" value="1"/>
</dbReference>
<dbReference type="GO" id="GO:0003677">
    <property type="term" value="F:DNA binding"/>
    <property type="evidence" value="ECO:0007669"/>
    <property type="project" value="UniProtKB-UniRule"/>
</dbReference>
<dbReference type="PANTHER" id="PTHR36432">
    <property type="match status" value="1"/>
</dbReference>
<dbReference type="PANTHER" id="PTHR36432:SF4">
    <property type="entry name" value="TRANSITION STATE REGULATOR ABH-RELATED"/>
    <property type="match status" value="1"/>
</dbReference>
<evidence type="ECO:0000313" key="4">
    <source>
        <dbReference type="Proteomes" id="UP000195089"/>
    </source>
</evidence>
<dbReference type="RefSeq" id="WP_078986228.1">
    <property type="nucleotide sequence ID" value="NZ_NFDL01000036.1"/>
</dbReference>
<sequence>MKPTGIMRKFDTVGRISVPVEIRKRLGIKEKDAIEIFLEGDKIILQKYQHWDSRQKMDKRSSEKIFSASANHIPDSKKITELLTELQQSFVKSIR</sequence>
<evidence type="ECO:0000313" key="3">
    <source>
        <dbReference type="EMBL" id="OTY46718.1"/>
    </source>
</evidence>
<feature type="domain" description="SpoVT-AbrB" evidence="2">
    <location>
        <begin position="5"/>
        <end position="50"/>
    </location>
</feature>
<gene>
    <name evidence="3" type="ORF">BK742_08980</name>
</gene>
<dbReference type="Proteomes" id="UP000195089">
    <property type="component" value="Unassembled WGS sequence"/>
</dbReference>
<proteinExistence type="predicted"/>
<dbReference type="AlphaFoldDB" id="A0A243BJR8"/>
<dbReference type="Pfam" id="PF04014">
    <property type="entry name" value="MazE_antitoxin"/>
    <property type="match status" value="1"/>
</dbReference>
<reference evidence="3 4" key="1">
    <citation type="submission" date="2016-10" db="EMBL/GenBank/DDBJ databases">
        <title>Comparative genomics of Bacillus thuringiensis reveals a path to pathogens against multiple invertebrate hosts.</title>
        <authorList>
            <person name="Zheng J."/>
            <person name="Gao Q."/>
            <person name="Liu H."/>
            <person name="Peng D."/>
            <person name="Ruan L."/>
            <person name="Sun M."/>
        </authorList>
    </citation>
    <scope>NUCLEOTIDE SEQUENCE [LARGE SCALE GENOMIC DNA]</scope>
    <source>
        <strain evidence="3">BGSC 4BX1</strain>
    </source>
</reference>
<evidence type="ECO:0000256" key="1">
    <source>
        <dbReference type="PROSITE-ProRule" id="PRU01076"/>
    </source>
</evidence>
<protein>
    <submittedName>
        <fullName evidence="3">AbrB/MazE/SpoVT family DNA-binding domain-containing protein</fullName>
    </submittedName>
</protein>
<accession>A0A243BJR8</accession>